<evidence type="ECO:0000256" key="1">
    <source>
        <dbReference type="SAM" id="MobiDB-lite"/>
    </source>
</evidence>
<dbReference type="AlphaFoldDB" id="A0A2P8QYP3"/>
<protein>
    <submittedName>
        <fullName evidence="3">Baseplate assembly protein</fullName>
    </submittedName>
</protein>
<dbReference type="Gene3D" id="6.20.150.10">
    <property type="match status" value="1"/>
</dbReference>
<accession>A0A2P8QYP3</accession>
<dbReference type="InterPro" id="IPR037026">
    <property type="entry name" value="Vgr_OB-fold_dom_sf"/>
</dbReference>
<dbReference type="InterPro" id="IPR013046">
    <property type="entry name" value="GpV/Gp45"/>
</dbReference>
<proteinExistence type="predicted"/>
<dbReference type="Gene3D" id="2.40.50.230">
    <property type="entry name" value="Gp5 N-terminal domain"/>
    <property type="match status" value="1"/>
</dbReference>
<feature type="region of interest" description="Disordered" evidence="1">
    <location>
        <begin position="132"/>
        <end position="151"/>
    </location>
</feature>
<evidence type="ECO:0000313" key="3">
    <source>
        <dbReference type="EMBL" id="PSM51361.1"/>
    </source>
</evidence>
<evidence type="ECO:0000313" key="4">
    <source>
        <dbReference type="Proteomes" id="UP000240535"/>
    </source>
</evidence>
<dbReference type="EMBL" id="PDHH01000008">
    <property type="protein sequence ID" value="PSM51361.1"/>
    <property type="molecule type" value="Genomic_DNA"/>
</dbReference>
<organism evidence="3 4">
    <name type="scientific">Campylobacter blaseri</name>
    <dbReference type="NCBI Taxonomy" id="2042961"/>
    <lineage>
        <taxon>Bacteria</taxon>
        <taxon>Pseudomonadati</taxon>
        <taxon>Campylobacterota</taxon>
        <taxon>Epsilonproteobacteria</taxon>
        <taxon>Campylobacterales</taxon>
        <taxon>Campylobacteraceae</taxon>
        <taxon>Campylobacter</taxon>
    </lineage>
</organism>
<dbReference type="InterPro" id="IPR006531">
    <property type="entry name" value="Gp5/Vgr_OB"/>
</dbReference>
<keyword evidence="4" id="KW-1185">Reference proteome</keyword>
<gene>
    <name evidence="3" type="ORF">CQ405_08200</name>
</gene>
<feature type="domain" description="Gp5/Type VI secretion system Vgr protein OB-fold" evidence="2">
    <location>
        <begin position="4"/>
        <end position="69"/>
    </location>
</feature>
<evidence type="ECO:0000259" key="2">
    <source>
        <dbReference type="Pfam" id="PF04717"/>
    </source>
</evidence>
<name>A0A2P8QYP3_9BACT</name>
<dbReference type="RefSeq" id="WP_106872560.1">
    <property type="nucleotide sequence ID" value="NZ_CP053841.1"/>
</dbReference>
<reference evidence="4" key="1">
    <citation type="submission" date="2017-10" db="EMBL/GenBank/DDBJ databases">
        <title>Campylobacter species from seals.</title>
        <authorList>
            <person name="Gilbert M.J."/>
            <person name="Zomer A.L."/>
            <person name="Timmerman A.J."/>
            <person name="Duim B."/>
            <person name="Wagenaar J.A."/>
        </authorList>
    </citation>
    <scope>NUCLEOTIDE SEQUENCE [LARGE SCALE GENOMIC DNA]</scope>
    <source>
        <strain evidence="4">17S00004-5</strain>
    </source>
</reference>
<dbReference type="Pfam" id="PF04717">
    <property type="entry name" value="Phage_base_V"/>
    <property type="match status" value="1"/>
</dbReference>
<dbReference type="NCBIfam" id="TIGR01644">
    <property type="entry name" value="phage_P2_V"/>
    <property type="match status" value="1"/>
</dbReference>
<sequence length="151" mass="16254">MNKIGIISEVKDDKARVAIGSLVTDFLKVFMPLANSYAVAASPIKVGEQVLVMAVEGDINSGVILRGLFYDKHKLEVKDNECEVVFSDGVKMSYNTSSSTLTITAPKNINIKTTTFNIDGNLKVSGDISDSRGDLTGHSHNDTDGFVSSPR</sequence>
<dbReference type="OrthoDB" id="5324429at2"/>
<comment type="caution">
    <text evidence="3">The sequence shown here is derived from an EMBL/GenBank/DDBJ whole genome shotgun (WGS) entry which is preliminary data.</text>
</comment>
<dbReference type="Proteomes" id="UP000240535">
    <property type="component" value="Unassembled WGS sequence"/>
</dbReference>
<feature type="compositionally biased region" description="Basic and acidic residues" evidence="1">
    <location>
        <begin position="132"/>
        <end position="143"/>
    </location>
</feature>